<dbReference type="Proteomes" id="UP000243499">
    <property type="component" value="Chromosome 7"/>
</dbReference>
<evidence type="ECO:0000256" key="2">
    <source>
        <dbReference type="ARBA" id="ARBA00022527"/>
    </source>
</evidence>
<dbReference type="Gene3D" id="1.10.510.10">
    <property type="entry name" value="Transferase(Phosphotransferase) domain 1"/>
    <property type="match status" value="1"/>
</dbReference>
<dbReference type="CDD" id="cd01098">
    <property type="entry name" value="PAN_AP_plant"/>
    <property type="match status" value="1"/>
</dbReference>
<evidence type="ECO:0000256" key="7">
    <source>
        <dbReference type="ARBA" id="ARBA00022741"/>
    </source>
</evidence>
<dbReference type="FunFam" id="3.30.200.20:FF:000250">
    <property type="entry name" value="Serine/threonine-protein kinase"/>
    <property type="match status" value="1"/>
</dbReference>
<accession>A0A2S3I6H4</accession>
<name>A0A2S3I6H4_9POAL</name>
<reference evidence="24" key="1">
    <citation type="submission" date="2018-04" db="EMBL/GenBank/DDBJ databases">
        <title>WGS assembly of Panicum hallii.</title>
        <authorList>
            <person name="Lovell J."/>
            <person name="Jenkins J."/>
            <person name="Lowry D."/>
            <person name="Mamidi S."/>
            <person name="Sreedasyam A."/>
            <person name="Weng X."/>
            <person name="Barry K."/>
            <person name="Bonette J."/>
            <person name="Campitelli B."/>
            <person name="Daum C."/>
            <person name="Gordon S."/>
            <person name="Gould B."/>
            <person name="Lipzen A."/>
            <person name="Macqueen A."/>
            <person name="Palacio-Mejia J."/>
            <person name="Plott C."/>
            <person name="Shakirov E."/>
            <person name="Shu S."/>
            <person name="Yoshinaga Y."/>
            <person name="Zane M."/>
            <person name="Rokhsar D."/>
            <person name="Grimwood J."/>
            <person name="Schmutz J."/>
            <person name="Juenger T."/>
        </authorList>
    </citation>
    <scope>NUCLEOTIDE SEQUENCE [LARGE SCALE GENOMIC DNA]</scope>
    <source>
        <strain evidence="24">FIL2</strain>
    </source>
</reference>
<dbReference type="Gene3D" id="3.30.200.20">
    <property type="entry name" value="Phosphorylase Kinase, domain 1"/>
    <property type="match status" value="1"/>
</dbReference>
<dbReference type="SMART" id="SM00108">
    <property type="entry name" value="B_lectin"/>
    <property type="match status" value="1"/>
</dbReference>
<evidence type="ECO:0000256" key="6">
    <source>
        <dbReference type="ARBA" id="ARBA00022729"/>
    </source>
</evidence>
<evidence type="ECO:0000256" key="9">
    <source>
        <dbReference type="ARBA" id="ARBA00022840"/>
    </source>
</evidence>
<keyword evidence="8 17" id="KW-0418">Kinase</keyword>
<comment type="subcellular location">
    <subcellularLocation>
        <location evidence="1">Membrane</location>
        <topology evidence="1">Single-pass type I membrane protein</topology>
    </subcellularLocation>
</comment>
<feature type="chain" id="PRO_5015533901" description="Receptor-like serine/threonine-protein kinase" evidence="20">
    <location>
        <begin position="27"/>
        <end position="737"/>
    </location>
</feature>
<keyword evidence="14" id="KW-0325">Glycoprotein</keyword>
<dbReference type="PIRSF" id="PIRSF000641">
    <property type="entry name" value="SRK"/>
    <property type="match status" value="1"/>
</dbReference>
<dbReference type="InterPro" id="IPR024171">
    <property type="entry name" value="SRK-like_kinase"/>
</dbReference>
<evidence type="ECO:0000256" key="13">
    <source>
        <dbReference type="ARBA" id="ARBA00023170"/>
    </source>
</evidence>
<evidence type="ECO:0000256" key="4">
    <source>
        <dbReference type="ARBA" id="ARBA00022679"/>
    </source>
</evidence>
<feature type="domain" description="Apple" evidence="23">
    <location>
        <begin position="300"/>
        <end position="382"/>
    </location>
</feature>
<dbReference type="Gene3D" id="2.90.10.10">
    <property type="entry name" value="Bulb-type lectin domain"/>
    <property type="match status" value="1"/>
</dbReference>
<keyword evidence="5 19" id="KW-0812">Transmembrane</keyword>
<dbReference type="Pfam" id="PF01453">
    <property type="entry name" value="B_lectin"/>
    <property type="match status" value="1"/>
</dbReference>
<dbReference type="InterPro" id="IPR000719">
    <property type="entry name" value="Prot_kinase_dom"/>
</dbReference>
<evidence type="ECO:0000256" key="17">
    <source>
        <dbReference type="PIRNR" id="PIRNR000641"/>
    </source>
</evidence>
<dbReference type="InterPro" id="IPR017441">
    <property type="entry name" value="Protein_kinase_ATP_BS"/>
</dbReference>
<dbReference type="PROSITE" id="PS50948">
    <property type="entry name" value="PAN"/>
    <property type="match status" value="1"/>
</dbReference>
<organism evidence="24">
    <name type="scientific">Panicum hallii</name>
    <dbReference type="NCBI Taxonomy" id="206008"/>
    <lineage>
        <taxon>Eukaryota</taxon>
        <taxon>Viridiplantae</taxon>
        <taxon>Streptophyta</taxon>
        <taxon>Embryophyta</taxon>
        <taxon>Tracheophyta</taxon>
        <taxon>Spermatophyta</taxon>
        <taxon>Magnoliopsida</taxon>
        <taxon>Liliopsida</taxon>
        <taxon>Poales</taxon>
        <taxon>Poaceae</taxon>
        <taxon>PACMAD clade</taxon>
        <taxon>Panicoideae</taxon>
        <taxon>Panicodae</taxon>
        <taxon>Paniceae</taxon>
        <taxon>Panicinae</taxon>
        <taxon>Panicum</taxon>
        <taxon>Panicum sect. Panicum</taxon>
    </lineage>
</organism>
<comment type="catalytic activity">
    <reaction evidence="16 17">
        <text>L-seryl-[protein] + ATP = O-phospho-L-seryl-[protein] + ADP + H(+)</text>
        <dbReference type="Rhea" id="RHEA:17989"/>
        <dbReference type="Rhea" id="RHEA-COMP:9863"/>
        <dbReference type="Rhea" id="RHEA-COMP:11604"/>
        <dbReference type="ChEBI" id="CHEBI:15378"/>
        <dbReference type="ChEBI" id="CHEBI:29999"/>
        <dbReference type="ChEBI" id="CHEBI:30616"/>
        <dbReference type="ChEBI" id="CHEBI:83421"/>
        <dbReference type="ChEBI" id="CHEBI:456216"/>
        <dbReference type="EC" id="2.7.11.1"/>
    </reaction>
</comment>
<dbReference type="SUPFAM" id="SSF51110">
    <property type="entry name" value="alpha-D-mannose-specific plant lectins"/>
    <property type="match status" value="1"/>
</dbReference>
<keyword evidence="2 17" id="KW-0723">Serine/threonine-protein kinase</keyword>
<dbReference type="PROSITE" id="PS00108">
    <property type="entry name" value="PROTEIN_KINASE_ST"/>
    <property type="match status" value="1"/>
</dbReference>
<keyword evidence="3" id="KW-0245">EGF-like domain</keyword>
<evidence type="ECO:0000259" key="22">
    <source>
        <dbReference type="PROSITE" id="PS50927"/>
    </source>
</evidence>
<keyword evidence="11 19" id="KW-0472">Membrane</keyword>
<feature type="domain" description="Protein kinase" evidence="21">
    <location>
        <begin position="450"/>
        <end position="720"/>
    </location>
</feature>
<comment type="catalytic activity">
    <reaction evidence="15 17">
        <text>L-threonyl-[protein] + ATP = O-phospho-L-threonyl-[protein] + ADP + H(+)</text>
        <dbReference type="Rhea" id="RHEA:46608"/>
        <dbReference type="Rhea" id="RHEA-COMP:11060"/>
        <dbReference type="Rhea" id="RHEA-COMP:11605"/>
        <dbReference type="ChEBI" id="CHEBI:15378"/>
        <dbReference type="ChEBI" id="CHEBI:30013"/>
        <dbReference type="ChEBI" id="CHEBI:30616"/>
        <dbReference type="ChEBI" id="CHEBI:61977"/>
        <dbReference type="ChEBI" id="CHEBI:456216"/>
        <dbReference type="EC" id="2.7.11.1"/>
    </reaction>
</comment>
<sequence length="737" mass="80863">MVMRLLLLLLLLCGLLFSLHAPSCAAATDTLSRGRSLAGDKRLVSSNGKFALGFFQVGSKPSNNTFNSSYLGIWFHKVPKPTPVWSANGEHPISNLVSPELMISGDSNLAILARDTIIWSTQANITANSTVAVLLASGNLVLRSSSNSSDIFWQSFDYPTDTLLPGAKFGRNKVTGLNRRIVSRRNLDDQAPGVYSNSLCLDGSIRLSWKSSTEYWSSGSVRCLWSMEGAHMGHTHDWVTFSYSPRNQCDVYAVCGAFTICSNKANPLCYCMKGFSIRSPDDWELEDRNSGCIRNTPLGCNGSDKSTKGMTDKFYSVPFIRLPTNGIGIKSTTSAKACAELCLSNCSCTAYSYGQGGCSIWLDELINVTADDNGEILYLRLAAKEVQSWKGQKHGTIISVSVGVSIVALVFIFLFVIWRSWKRSSPQMDNDQGGIGITAFRYVDMKRTTKNFTEKLGDGGFGSVFKGCLSDSVAIAVKRLDGARQGEKQFRSEVSSIGIIQNVNLVKLIGFCCEGDRRLLVYEYMPNRSLDVHLFQSHGAVLGWNIRYQIALGVARGLAYLHHSCRDCIIHCDIKPQNILLDASFTPKVAVCDGKVPREGFSRVVTTMRGTIGYLAPEWISGTAITPKVDVYSYGMVLLEIISGRRNSGKESFTDDDHARYFPVQVMDKLLNGGIGSLVDTNVLGDVNLDHVECIQDNEFDRPTMVEVVKFLEGLAEPDMPPMPRLLHAIAGGSPLM</sequence>
<evidence type="ECO:0000259" key="23">
    <source>
        <dbReference type="PROSITE" id="PS50948"/>
    </source>
</evidence>
<evidence type="ECO:0000256" key="20">
    <source>
        <dbReference type="SAM" id="SignalP"/>
    </source>
</evidence>
<dbReference type="InterPro" id="IPR008271">
    <property type="entry name" value="Ser/Thr_kinase_AS"/>
</dbReference>
<evidence type="ECO:0000256" key="14">
    <source>
        <dbReference type="ARBA" id="ARBA00023180"/>
    </source>
</evidence>
<evidence type="ECO:0000313" key="24">
    <source>
        <dbReference type="EMBL" id="PAN38102.1"/>
    </source>
</evidence>
<evidence type="ECO:0000256" key="10">
    <source>
        <dbReference type="ARBA" id="ARBA00022989"/>
    </source>
</evidence>
<keyword evidence="4 17" id="KW-0808">Transferase</keyword>
<dbReference type="InterPro" id="IPR000858">
    <property type="entry name" value="S_locus_glycoprot_dom"/>
</dbReference>
<dbReference type="InterPro" id="IPR003609">
    <property type="entry name" value="Pan_app"/>
</dbReference>
<dbReference type="Pfam" id="PF00069">
    <property type="entry name" value="Pkinase"/>
    <property type="match status" value="1"/>
</dbReference>
<dbReference type="PROSITE" id="PS00107">
    <property type="entry name" value="PROTEIN_KINASE_ATP"/>
    <property type="match status" value="1"/>
</dbReference>
<evidence type="ECO:0000256" key="19">
    <source>
        <dbReference type="SAM" id="Phobius"/>
    </source>
</evidence>
<keyword evidence="13" id="KW-0675">Receptor</keyword>
<dbReference type="SMART" id="SM00220">
    <property type="entry name" value="S_TKc"/>
    <property type="match status" value="1"/>
</dbReference>
<comment type="similarity">
    <text evidence="17">Belongs to the protein kinase superfamily. Ser/Thr protein kinase family.</text>
</comment>
<protein>
    <recommendedName>
        <fullName evidence="17">Receptor-like serine/threonine-protein kinase</fullName>
        <ecNumber evidence="17">2.7.11.1</ecNumber>
    </recommendedName>
</protein>
<dbReference type="PANTHER" id="PTHR47974:SF19">
    <property type="entry name" value="RECEPTOR-LIKE SERINE_THREONINE-PROTEIN KINASE"/>
    <property type="match status" value="1"/>
</dbReference>
<feature type="signal peptide" evidence="20">
    <location>
        <begin position="1"/>
        <end position="26"/>
    </location>
</feature>
<dbReference type="FunFam" id="1.10.510.10:FF:000537">
    <property type="entry name" value="Putative receptor-like protein kinase"/>
    <property type="match status" value="1"/>
</dbReference>
<dbReference type="EC" id="2.7.11.1" evidence="17"/>
<dbReference type="GO" id="GO:0005524">
    <property type="term" value="F:ATP binding"/>
    <property type="evidence" value="ECO:0007669"/>
    <property type="project" value="UniProtKB-UniRule"/>
</dbReference>
<dbReference type="Pfam" id="PF00954">
    <property type="entry name" value="S_locus_glycop"/>
    <property type="match status" value="1"/>
</dbReference>
<dbReference type="InterPro" id="IPR001480">
    <property type="entry name" value="Bulb-type_lectin_dom"/>
</dbReference>
<evidence type="ECO:0000256" key="5">
    <source>
        <dbReference type="ARBA" id="ARBA00022692"/>
    </source>
</evidence>
<feature type="transmembrane region" description="Helical" evidence="19">
    <location>
        <begin position="397"/>
        <end position="418"/>
    </location>
</feature>
<dbReference type="Gramene" id="PAN38102">
    <property type="protein sequence ID" value="PAN38102"/>
    <property type="gene ID" value="PAHAL_7G147200"/>
</dbReference>
<dbReference type="PANTHER" id="PTHR47974">
    <property type="entry name" value="OS07G0415500 PROTEIN"/>
    <property type="match status" value="1"/>
</dbReference>
<dbReference type="GO" id="GO:0048544">
    <property type="term" value="P:recognition of pollen"/>
    <property type="evidence" value="ECO:0007669"/>
    <property type="project" value="InterPro"/>
</dbReference>
<keyword evidence="7 17" id="KW-0547">Nucleotide-binding</keyword>
<feature type="domain" description="Bulb-type lectin" evidence="22">
    <location>
        <begin position="28"/>
        <end position="155"/>
    </location>
</feature>
<dbReference type="SMART" id="SM00473">
    <property type="entry name" value="PAN_AP"/>
    <property type="match status" value="1"/>
</dbReference>
<gene>
    <name evidence="24" type="ORF">PAHAL_7G147200</name>
</gene>
<dbReference type="FunFam" id="2.90.10.10:FF:000002">
    <property type="entry name" value="Serine/threonine-protein kinase"/>
    <property type="match status" value="1"/>
</dbReference>
<evidence type="ECO:0000259" key="21">
    <source>
        <dbReference type="PROSITE" id="PS50011"/>
    </source>
</evidence>
<evidence type="ECO:0000256" key="3">
    <source>
        <dbReference type="ARBA" id="ARBA00022536"/>
    </source>
</evidence>
<keyword evidence="9 17" id="KW-0067">ATP-binding</keyword>
<dbReference type="InterPro" id="IPR011009">
    <property type="entry name" value="Kinase-like_dom_sf"/>
</dbReference>
<dbReference type="GO" id="GO:0004674">
    <property type="term" value="F:protein serine/threonine kinase activity"/>
    <property type="evidence" value="ECO:0007669"/>
    <property type="project" value="UniProtKB-KW"/>
</dbReference>
<dbReference type="CDD" id="cd00028">
    <property type="entry name" value="B_lectin"/>
    <property type="match status" value="1"/>
</dbReference>
<dbReference type="GO" id="GO:0016020">
    <property type="term" value="C:membrane"/>
    <property type="evidence" value="ECO:0007669"/>
    <property type="project" value="UniProtKB-SubCell"/>
</dbReference>
<keyword evidence="10 19" id="KW-1133">Transmembrane helix</keyword>
<evidence type="ECO:0000256" key="8">
    <source>
        <dbReference type="ARBA" id="ARBA00022777"/>
    </source>
</evidence>
<keyword evidence="6 20" id="KW-0732">Signal</keyword>
<evidence type="ECO:0000256" key="12">
    <source>
        <dbReference type="ARBA" id="ARBA00023157"/>
    </source>
</evidence>
<dbReference type="AlphaFoldDB" id="A0A2S3I6H4"/>
<dbReference type="GO" id="GO:0106310">
    <property type="term" value="F:protein serine kinase activity"/>
    <property type="evidence" value="ECO:0007669"/>
    <property type="project" value="RHEA"/>
</dbReference>
<dbReference type="PROSITE" id="PS50011">
    <property type="entry name" value="PROTEIN_KINASE_DOM"/>
    <property type="match status" value="1"/>
</dbReference>
<evidence type="ECO:0000256" key="15">
    <source>
        <dbReference type="ARBA" id="ARBA00047899"/>
    </source>
</evidence>
<evidence type="ECO:0000256" key="11">
    <source>
        <dbReference type="ARBA" id="ARBA00023136"/>
    </source>
</evidence>
<dbReference type="EMBL" id="CM008052">
    <property type="protein sequence ID" value="PAN38102.1"/>
    <property type="molecule type" value="Genomic_DNA"/>
</dbReference>
<keyword evidence="12" id="KW-1015">Disulfide bond</keyword>
<evidence type="ECO:0000256" key="1">
    <source>
        <dbReference type="ARBA" id="ARBA00004479"/>
    </source>
</evidence>
<evidence type="ECO:0000256" key="18">
    <source>
        <dbReference type="PROSITE-ProRule" id="PRU10141"/>
    </source>
</evidence>
<dbReference type="Pfam" id="PF08276">
    <property type="entry name" value="PAN_2"/>
    <property type="match status" value="1"/>
</dbReference>
<dbReference type="PROSITE" id="PS50927">
    <property type="entry name" value="BULB_LECTIN"/>
    <property type="match status" value="1"/>
</dbReference>
<dbReference type="SUPFAM" id="SSF56112">
    <property type="entry name" value="Protein kinase-like (PK-like)"/>
    <property type="match status" value="1"/>
</dbReference>
<proteinExistence type="inferred from homology"/>
<dbReference type="GO" id="GO:0051707">
    <property type="term" value="P:response to other organism"/>
    <property type="evidence" value="ECO:0007669"/>
    <property type="project" value="UniProtKB-ARBA"/>
</dbReference>
<evidence type="ECO:0000256" key="16">
    <source>
        <dbReference type="ARBA" id="ARBA00048679"/>
    </source>
</evidence>
<feature type="binding site" evidence="18">
    <location>
        <position position="478"/>
    </location>
    <ligand>
        <name>ATP</name>
        <dbReference type="ChEBI" id="CHEBI:30616"/>
    </ligand>
</feature>
<dbReference type="InterPro" id="IPR036426">
    <property type="entry name" value="Bulb-type_lectin_dom_sf"/>
</dbReference>